<gene>
    <name evidence="2" type="ORF">GPZ80_25400</name>
</gene>
<accession>A0ABR7LDN1</accession>
<dbReference type="InterPro" id="IPR027417">
    <property type="entry name" value="P-loop_NTPase"/>
</dbReference>
<name>A0ABR7LDN1_9PSEU</name>
<keyword evidence="2" id="KW-0067">ATP-binding</keyword>
<dbReference type="SUPFAM" id="SSF52540">
    <property type="entry name" value="P-loop containing nucleoside triphosphate hydrolases"/>
    <property type="match status" value="1"/>
</dbReference>
<evidence type="ECO:0000313" key="2">
    <source>
        <dbReference type="EMBL" id="MBC6450501.1"/>
    </source>
</evidence>
<keyword evidence="3" id="KW-1185">Reference proteome</keyword>
<feature type="domain" description="Orc1-like AAA ATPase" evidence="1">
    <location>
        <begin position="275"/>
        <end position="435"/>
    </location>
</feature>
<protein>
    <submittedName>
        <fullName evidence="2">ATP-binding protein</fullName>
    </submittedName>
</protein>
<evidence type="ECO:0000259" key="1">
    <source>
        <dbReference type="Pfam" id="PF13191"/>
    </source>
</evidence>
<dbReference type="Gene3D" id="3.40.50.300">
    <property type="entry name" value="P-loop containing nucleotide triphosphate hydrolases"/>
    <property type="match status" value="1"/>
</dbReference>
<dbReference type="EMBL" id="JABVED010000017">
    <property type="protein sequence ID" value="MBC6450501.1"/>
    <property type="molecule type" value="Genomic_DNA"/>
</dbReference>
<dbReference type="Pfam" id="PF13191">
    <property type="entry name" value="AAA_16"/>
    <property type="match status" value="1"/>
</dbReference>
<dbReference type="Proteomes" id="UP000734823">
    <property type="component" value="Unassembled WGS sequence"/>
</dbReference>
<dbReference type="GO" id="GO:0005524">
    <property type="term" value="F:ATP binding"/>
    <property type="evidence" value="ECO:0007669"/>
    <property type="project" value="UniProtKB-KW"/>
</dbReference>
<keyword evidence="2" id="KW-0547">Nucleotide-binding</keyword>
<evidence type="ECO:0000313" key="3">
    <source>
        <dbReference type="Proteomes" id="UP000734823"/>
    </source>
</evidence>
<proteinExistence type="predicted"/>
<reference evidence="2 3" key="1">
    <citation type="submission" date="2020-06" db="EMBL/GenBank/DDBJ databases">
        <title>Actinokineospora xiongansis sp. nov., isolated from soil of Baiyangdian.</title>
        <authorList>
            <person name="Zhang X."/>
        </authorList>
    </citation>
    <scope>NUCLEOTIDE SEQUENCE [LARGE SCALE GENOMIC DNA]</scope>
    <source>
        <strain evidence="2 3">HBU206404</strain>
    </source>
</reference>
<dbReference type="RefSeq" id="WP_187223604.1">
    <property type="nucleotide sequence ID" value="NZ_JABVED010000017.1"/>
</dbReference>
<sequence>MEAGDRLRELLAVLFDDHRELQSFLALEGMRVSTRPGGKGSSFAAEVSMELRRRGLVDERLFAALTRRFPDRADDIADVARSFLGGSAVDTPAVRELPPEYADFTAKLNAALSDTAVPTDEEIALDDDHLPWTTAAAVLGRFLPAKLRPLRPTRTSAVGMLAEFSHTAIDGCWILLDEVRTQCLRLLWETGTLQDALAVNADLPDAERDKVRELLAGTRPNLAGLGTAELEEYAVVTGWLEVAGVLDETVGTEVDATLERRALLDPLRALVGTHFHGREPELAVFDSFVHGVADPMLLCLRGPGGVGKSSLLGKVLLGLEQAAGEYAAVPFAYLDFDRARNDPRDPIGLLRQIARQLRLLHATTEEARALAATESVYWGSDLEKASAILDIDFDRQGNLAAMVGVLADRLHKLMDTHGPAGYRTPLVLFLDTYEEVQLKGPGAVRDLERLIGHLLAALPDMRVIVSGRGDPTVFTGFENLVLTLGELEPPAADAVLADLGVADLALRTTIVAKFGGHPLTLRLAAEALERTGTAVFDDVAARGDALAGIAIEQVQGMLYGRILSHIADPEVRRIAYPGLAVRRITVDVLREVLADPCDLDPDHAELIFDKLRFEVSLFELDGPDTLRHRQDVRTLMLRSMMDEPALAAVVARVHRRAIDYYQARPGTEDRAEEVYHRLMVGEDPRYLDRVWDPALRPLLAPALGEPLPPRAWTWLSRRLGFGETDDRAEWDQRDWEADAEGRAMSWLASGDPASALAVLAERTERLPDTKLHLVEVRARLAAKDVEGAAAALERGMAAAAESDDRDTQVALAEQAVVVRGLRGDGAGVVSAAEWAVRGCDLLGDQTRGVDVLTDAVGILGGLDDAGEGLRGELASRFTHLSRSDLLDNVDLVRRVLHTAGPSDDTVLHHAAVQVGDQTEAEDGVFQHDPFAVARLLREISPEGAPALADLAAEVGLSGRGWKTEDLASSVVRAGRTGKAVAVGLDWARDAGQARRMVVDTLVRPVAGHDGRSKS</sequence>
<organism evidence="2 3">
    <name type="scientific">Actinokineospora xionganensis</name>
    <dbReference type="NCBI Taxonomy" id="2684470"/>
    <lineage>
        <taxon>Bacteria</taxon>
        <taxon>Bacillati</taxon>
        <taxon>Actinomycetota</taxon>
        <taxon>Actinomycetes</taxon>
        <taxon>Pseudonocardiales</taxon>
        <taxon>Pseudonocardiaceae</taxon>
        <taxon>Actinokineospora</taxon>
    </lineage>
</organism>
<comment type="caution">
    <text evidence="2">The sequence shown here is derived from an EMBL/GenBank/DDBJ whole genome shotgun (WGS) entry which is preliminary data.</text>
</comment>
<dbReference type="InterPro" id="IPR041664">
    <property type="entry name" value="AAA_16"/>
</dbReference>